<name>A4A0J3_9BACT</name>
<dbReference type="SUPFAM" id="SSF48695">
    <property type="entry name" value="Multiheme cytochromes"/>
    <property type="match status" value="1"/>
</dbReference>
<evidence type="ECO:0000259" key="3">
    <source>
        <dbReference type="Pfam" id="PF13435"/>
    </source>
</evidence>
<dbReference type="SMART" id="SM00028">
    <property type="entry name" value="TPR"/>
    <property type="match status" value="2"/>
</dbReference>
<dbReference type="SUPFAM" id="SSF48452">
    <property type="entry name" value="TPR-like"/>
    <property type="match status" value="1"/>
</dbReference>
<sequence length="814" mass="91402">MPSRLSKLRQIPLVAIPFLVAALLGGLVLADWYWAIPTTRQAAYVGRNSCMECHQDQHDAFVDSYHDKAMDLATEQTVLGDFEDAEFTHFDIHSRMFRKEGKYFVHTEGPDGEMQDFEVKYVFGVDPLQQYMVEIEPPTPGSPVGSIGRVQVLRISWDTRKKEWFYLPPPDVDEKLAPNDPLHWTGSAQNWNHMCADCHSTNLHKNFDLASNSYHTTFSEIDVSCEACHGPGSLHVEIAGGTSLFWDRNHGYGLKELKTESNVAQVQTCADCHSRRRVVCPTYERGDTYYDQFSNELIMPQTYYCDGQVREEDYVFGSFLQSKMYHKNIRCTDCHNPHSTKIKFEGNKLCTSCHQHPAGKYDTEAHHRHQAGSTGASCVECHMPETTYMEVDPRRDHSIRIPRPDLSVALQTPNACTQCHLDRAKLSPEKKASLKNYGAWMTAARNGDQEVKQALAEIDAWAQKTVVEWYGKDYSQDQSHFAYALSEAWHENPQSFPALVDLVKDPKQPGIVRASALTQLGAFNGEPELGRIVKLSLADSDPQLRSAAIMVTEFLSAAVLPRPEVLKLLMNGLDDPTRVVRTDAASALAGTSLEYLKLSGKEEAFNSALTELKESLLRNADQAGALLALGALAETMGDPAEAEKWYRAAIRVQPNVTGPRSNLAELLTRRLSPARQRFQQLAAQGQRAEARKLAEQVAIGDFEIAHLREEELYNLGRDASQLPNVAEVQYRYGLALYQANQLEASEKAIARAAELQANSVTFLTALVRLQQKREKWEAATATIQTLRLLRPNDPGLAEVEQEIRQQRQPDTSQR</sequence>
<dbReference type="RefSeq" id="WP_002653963.1">
    <property type="nucleotide sequence ID" value="NZ_CH672377.1"/>
</dbReference>
<keyword evidence="2" id="KW-0802">TPR repeat</keyword>
<dbReference type="Gene3D" id="1.10.1130.10">
    <property type="entry name" value="Flavocytochrome C3, Chain A"/>
    <property type="match status" value="2"/>
</dbReference>
<dbReference type="PANTHER" id="PTHR35038">
    <property type="entry name" value="DISSIMILATORY SULFITE REDUCTASE SIRA"/>
    <property type="match status" value="1"/>
</dbReference>
<dbReference type="PANTHER" id="PTHR35038:SF8">
    <property type="entry name" value="C-TYPE POLYHEME CYTOCHROME OMCC"/>
    <property type="match status" value="1"/>
</dbReference>
<accession>A4A0J3</accession>
<dbReference type="InterPro" id="IPR051829">
    <property type="entry name" value="Multiheme_Cytochr_ET"/>
</dbReference>
<dbReference type="eggNOG" id="COG0457">
    <property type="taxonomic scope" value="Bacteria"/>
</dbReference>
<dbReference type="InterPro" id="IPR036280">
    <property type="entry name" value="Multihaem_cyt_sf"/>
</dbReference>
<dbReference type="PROSITE" id="PS50005">
    <property type="entry name" value="TPR"/>
    <property type="match status" value="1"/>
</dbReference>
<dbReference type="InterPro" id="IPR011989">
    <property type="entry name" value="ARM-like"/>
</dbReference>
<dbReference type="InterPro" id="IPR019734">
    <property type="entry name" value="TPR_rpt"/>
</dbReference>
<proteinExistence type="predicted"/>
<dbReference type="STRING" id="314230.DSM3645_01836"/>
<dbReference type="eggNOG" id="COG3303">
    <property type="taxonomic scope" value="Bacteria"/>
</dbReference>
<dbReference type="Gene3D" id="1.25.10.10">
    <property type="entry name" value="Leucine-rich Repeat Variant"/>
    <property type="match status" value="1"/>
</dbReference>
<feature type="domain" description="Cytochrome c-552/4" evidence="3">
    <location>
        <begin position="191"/>
        <end position="230"/>
    </location>
</feature>
<dbReference type="InterPro" id="IPR011990">
    <property type="entry name" value="TPR-like_helical_dom_sf"/>
</dbReference>
<dbReference type="Pfam" id="PF14522">
    <property type="entry name" value="Cytochrome_C7"/>
    <property type="match status" value="1"/>
</dbReference>
<keyword evidence="1" id="KW-0732">Signal</keyword>
<dbReference type="AlphaFoldDB" id="A4A0J3"/>
<protein>
    <submittedName>
        <fullName evidence="5">Probable deca-heme c-type cytochrome</fullName>
    </submittedName>
</protein>
<dbReference type="HOGENOM" id="CLU_013154_0_0_0"/>
<dbReference type="Pfam" id="PF13181">
    <property type="entry name" value="TPR_8"/>
    <property type="match status" value="1"/>
</dbReference>
<dbReference type="CDD" id="cd08168">
    <property type="entry name" value="Cytochrom_C3"/>
    <property type="match status" value="1"/>
</dbReference>
<evidence type="ECO:0000256" key="2">
    <source>
        <dbReference type="PROSITE-ProRule" id="PRU00339"/>
    </source>
</evidence>
<dbReference type="InterPro" id="IPR016024">
    <property type="entry name" value="ARM-type_fold"/>
</dbReference>
<organism evidence="5 6">
    <name type="scientific">Blastopirellula marina DSM 3645</name>
    <dbReference type="NCBI Taxonomy" id="314230"/>
    <lineage>
        <taxon>Bacteria</taxon>
        <taxon>Pseudomonadati</taxon>
        <taxon>Planctomycetota</taxon>
        <taxon>Planctomycetia</taxon>
        <taxon>Pirellulales</taxon>
        <taxon>Pirellulaceae</taxon>
        <taxon>Blastopirellula</taxon>
    </lineage>
</organism>
<dbReference type="EMBL" id="AANZ01000029">
    <property type="protein sequence ID" value="EAQ77668.1"/>
    <property type="molecule type" value="Genomic_DNA"/>
</dbReference>
<dbReference type="InterPro" id="IPR023155">
    <property type="entry name" value="Cyt_c-552/4"/>
</dbReference>
<evidence type="ECO:0000313" key="5">
    <source>
        <dbReference type="EMBL" id="EAQ77668.1"/>
    </source>
</evidence>
<evidence type="ECO:0000256" key="1">
    <source>
        <dbReference type="ARBA" id="ARBA00022729"/>
    </source>
</evidence>
<comment type="caution">
    <text evidence="5">The sequence shown here is derived from an EMBL/GenBank/DDBJ whole genome shotgun (WGS) entry which is preliminary data.</text>
</comment>
<gene>
    <name evidence="5" type="ORF">DSM3645_01836</name>
</gene>
<feature type="repeat" description="TPR" evidence="2">
    <location>
        <begin position="623"/>
        <end position="656"/>
    </location>
</feature>
<dbReference type="Gene3D" id="1.25.40.10">
    <property type="entry name" value="Tetratricopeptide repeat domain"/>
    <property type="match status" value="2"/>
</dbReference>
<dbReference type="SUPFAM" id="SSF48371">
    <property type="entry name" value="ARM repeat"/>
    <property type="match status" value="1"/>
</dbReference>
<feature type="domain" description="Cytochrome c7-like" evidence="4">
    <location>
        <begin position="344"/>
        <end position="420"/>
    </location>
</feature>
<dbReference type="InterPro" id="IPR029467">
    <property type="entry name" value="Cyt_c7-like"/>
</dbReference>
<reference evidence="5 6" key="1">
    <citation type="submission" date="2006-02" db="EMBL/GenBank/DDBJ databases">
        <authorList>
            <person name="Amann R."/>
            <person name="Ferriera S."/>
            <person name="Johnson J."/>
            <person name="Kravitz S."/>
            <person name="Halpern A."/>
            <person name="Remington K."/>
            <person name="Beeson K."/>
            <person name="Tran B."/>
            <person name="Rogers Y.-H."/>
            <person name="Friedman R."/>
            <person name="Venter J.C."/>
        </authorList>
    </citation>
    <scope>NUCLEOTIDE SEQUENCE [LARGE SCALE GENOMIC DNA]</scope>
    <source>
        <strain evidence="5 6">DSM 3645</strain>
    </source>
</reference>
<dbReference type="Proteomes" id="UP000004358">
    <property type="component" value="Unassembled WGS sequence"/>
</dbReference>
<evidence type="ECO:0000259" key="4">
    <source>
        <dbReference type="Pfam" id="PF14522"/>
    </source>
</evidence>
<dbReference type="Pfam" id="PF13435">
    <property type="entry name" value="Cytochrome_C554"/>
    <property type="match status" value="1"/>
</dbReference>
<evidence type="ECO:0000313" key="6">
    <source>
        <dbReference type="Proteomes" id="UP000004358"/>
    </source>
</evidence>
<dbReference type="OrthoDB" id="234670at2"/>